<name>A0ABW3VBC5_9PSEU</name>
<accession>A0ABW3VBC5</accession>
<keyword evidence="3" id="KW-1185">Reference proteome</keyword>
<reference evidence="3" key="1">
    <citation type="journal article" date="2019" name="Int. J. Syst. Evol. Microbiol.">
        <title>The Global Catalogue of Microorganisms (GCM) 10K type strain sequencing project: providing services to taxonomists for standard genome sequencing and annotation.</title>
        <authorList>
            <consortium name="The Broad Institute Genomics Platform"/>
            <consortium name="The Broad Institute Genome Sequencing Center for Infectious Disease"/>
            <person name="Wu L."/>
            <person name="Ma J."/>
        </authorList>
    </citation>
    <scope>NUCLEOTIDE SEQUENCE [LARGE SCALE GENOMIC DNA]</scope>
    <source>
        <strain evidence="3">CCUG 49018</strain>
    </source>
</reference>
<gene>
    <name evidence="2" type="ORF">ACFQ34_03825</name>
</gene>
<evidence type="ECO:0000313" key="3">
    <source>
        <dbReference type="Proteomes" id="UP001597182"/>
    </source>
</evidence>
<sequence length="383" mass="44336">MPAVEGPRTPEDLIRSVDEKIDSIRTQSLDFSFNELADMYAQEELIINPEFQRMFRWPEGSQSRFIESLLLELPIPPIYLIERDDRVYELIDGLQRISSYLNFRGELKIDGVLQEPLVLSDCDIVPEINGLTYDKLPRALEIKLKRSYIRAEILRKESDNRLRYYMFKRLNTGGEILSEQEIRNATIRLLSNDFNSFIVELSKNEDFQYCISTISDNSRLKKFDEELVLRFFAFKNDPDSYQHDVADFLTEYMEAVSDDENDSQSFDYEAERQIFEKTFKILRTGADKTDVKDRVFGSVVSGRRSPRGQFSVYHFEGLTLGLQASLDALDPENDQQMERVASIISEGKADPDFIRTTGSGKNDRVPMLARRKYFTDAFATAVS</sequence>
<dbReference type="InterPro" id="IPR004919">
    <property type="entry name" value="GmrSD_N"/>
</dbReference>
<dbReference type="Proteomes" id="UP001597182">
    <property type="component" value="Unassembled WGS sequence"/>
</dbReference>
<proteinExistence type="predicted"/>
<feature type="domain" description="GmrSD restriction endonucleases N-terminal" evidence="1">
    <location>
        <begin position="38"/>
        <end position="187"/>
    </location>
</feature>
<dbReference type="EMBL" id="JBHTMB010000023">
    <property type="protein sequence ID" value="MFD1232404.1"/>
    <property type="molecule type" value="Genomic_DNA"/>
</dbReference>
<dbReference type="RefSeq" id="WP_346091220.1">
    <property type="nucleotide sequence ID" value="NZ_BAABKS010000020.1"/>
</dbReference>
<comment type="caution">
    <text evidence="2">The sequence shown here is derived from an EMBL/GenBank/DDBJ whole genome shotgun (WGS) entry which is preliminary data.</text>
</comment>
<evidence type="ECO:0000259" key="1">
    <source>
        <dbReference type="Pfam" id="PF03235"/>
    </source>
</evidence>
<evidence type="ECO:0000313" key="2">
    <source>
        <dbReference type="EMBL" id="MFD1232404.1"/>
    </source>
</evidence>
<dbReference type="Pfam" id="PF03235">
    <property type="entry name" value="GmrSD_N"/>
    <property type="match status" value="1"/>
</dbReference>
<protein>
    <submittedName>
        <fullName evidence="2">DUF262 domain-containing protein</fullName>
    </submittedName>
</protein>
<dbReference type="PANTHER" id="PTHR39639">
    <property type="entry name" value="CHROMOSOME 16, WHOLE GENOME SHOTGUN SEQUENCE"/>
    <property type="match status" value="1"/>
</dbReference>
<organism evidence="2 3">
    <name type="scientific">Pseudonocardia benzenivorans</name>
    <dbReference type="NCBI Taxonomy" id="228005"/>
    <lineage>
        <taxon>Bacteria</taxon>
        <taxon>Bacillati</taxon>
        <taxon>Actinomycetota</taxon>
        <taxon>Actinomycetes</taxon>
        <taxon>Pseudonocardiales</taxon>
        <taxon>Pseudonocardiaceae</taxon>
        <taxon>Pseudonocardia</taxon>
    </lineage>
</organism>
<dbReference type="PANTHER" id="PTHR39639:SF1">
    <property type="entry name" value="DUF262 DOMAIN-CONTAINING PROTEIN"/>
    <property type="match status" value="1"/>
</dbReference>